<gene>
    <name evidence="2" type="ORF">GCM10017584_32460</name>
</gene>
<dbReference type="AlphaFoldDB" id="A0A9W6M1C8"/>
<name>A0A9W6M1C8_9MICO</name>
<proteinExistence type="predicted"/>
<feature type="transmembrane region" description="Helical" evidence="1">
    <location>
        <begin position="6"/>
        <end position="23"/>
    </location>
</feature>
<evidence type="ECO:0000313" key="2">
    <source>
        <dbReference type="EMBL" id="GLJ77672.1"/>
    </source>
</evidence>
<organism evidence="2 3">
    <name type="scientific">Leifsonia poae</name>
    <dbReference type="NCBI Taxonomy" id="110933"/>
    <lineage>
        <taxon>Bacteria</taxon>
        <taxon>Bacillati</taxon>
        <taxon>Actinomycetota</taxon>
        <taxon>Actinomycetes</taxon>
        <taxon>Micrococcales</taxon>
        <taxon>Microbacteriaceae</taxon>
        <taxon>Leifsonia</taxon>
    </lineage>
</organism>
<accession>A0A9W6M1C8</accession>
<comment type="caution">
    <text evidence="2">The sequence shown here is derived from an EMBL/GenBank/DDBJ whole genome shotgun (WGS) entry which is preliminary data.</text>
</comment>
<dbReference type="EMBL" id="BSEN01000015">
    <property type="protein sequence ID" value="GLJ77672.1"/>
    <property type="molecule type" value="Genomic_DNA"/>
</dbReference>
<keyword evidence="3" id="KW-1185">Reference proteome</keyword>
<dbReference type="RefSeq" id="WP_271178294.1">
    <property type="nucleotide sequence ID" value="NZ_BAAAJO010000003.1"/>
</dbReference>
<evidence type="ECO:0000256" key="1">
    <source>
        <dbReference type="SAM" id="Phobius"/>
    </source>
</evidence>
<keyword evidence="1" id="KW-0812">Transmembrane</keyword>
<keyword evidence="1" id="KW-0472">Membrane</keyword>
<protein>
    <submittedName>
        <fullName evidence="2">Uncharacterized protein</fullName>
    </submittedName>
</protein>
<keyword evidence="1" id="KW-1133">Transmembrane helix</keyword>
<reference evidence="2" key="1">
    <citation type="journal article" date="2014" name="Int. J. Syst. Evol. Microbiol.">
        <title>Complete genome sequence of Corynebacterium casei LMG S-19264T (=DSM 44701T), isolated from a smear-ripened cheese.</title>
        <authorList>
            <consortium name="US DOE Joint Genome Institute (JGI-PGF)"/>
            <person name="Walter F."/>
            <person name="Albersmeier A."/>
            <person name="Kalinowski J."/>
            <person name="Ruckert C."/>
        </authorList>
    </citation>
    <scope>NUCLEOTIDE SEQUENCE</scope>
    <source>
        <strain evidence="2">VKM Ac-1401</strain>
    </source>
</reference>
<dbReference type="Proteomes" id="UP001142372">
    <property type="component" value="Unassembled WGS sequence"/>
</dbReference>
<evidence type="ECO:0000313" key="3">
    <source>
        <dbReference type="Proteomes" id="UP001142372"/>
    </source>
</evidence>
<reference evidence="2" key="2">
    <citation type="submission" date="2023-01" db="EMBL/GenBank/DDBJ databases">
        <authorList>
            <person name="Sun Q."/>
            <person name="Evtushenko L."/>
        </authorList>
    </citation>
    <scope>NUCLEOTIDE SEQUENCE</scope>
    <source>
        <strain evidence="2">VKM Ac-1401</strain>
    </source>
</reference>
<sequence>MDWLVMAAIVLVVLAGISMLAYLRRIAAAVERMADALEARSGSSVRENGNP</sequence>